<evidence type="ECO:0000259" key="3">
    <source>
        <dbReference type="Pfam" id="PF13839"/>
    </source>
</evidence>
<reference evidence="4 5" key="1">
    <citation type="journal article" date="2018" name="Science">
        <title>The opium poppy genome and morphinan production.</title>
        <authorList>
            <person name="Guo L."/>
            <person name="Winzer T."/>
            <person name="Yang X."/>
            <person name="Li Y."/>
            <person name="Ning Z."/>
            <person name="He Z."/>
            <person name="Teodor R."/>
            <person name="Lu Y."/>
            <person name="Bowser T.A."/>
            <person name="Graham I.A."/>
            <person name="Ye K."/>
        </authorList>
    </citation>
    <scope>NUCLEOTIDE SEQUENCE [LARGE SCALE GENOMIC DNA]</scope>
    <source>
        <strain evidence="5">cv. HN1</strain>
        <tissue evidence="4">Leaves</tissue>
    </source>
</reference>
<evidence type="ECO:0000313" key="5">
    <source>
        <dbReference type="Proteomes" id="UP000316621"/>
    </source>
</evidence>
<dbReference type="Proteomes" id="UP000316621">
    <property type="component" value="Chromosome 4"/>
</dbReference>
<dbReference type="AlphaFoldDB" id="A0A4Y7JH26"/>
<dbReference type="PANTHER" id="PTHR32285:SF208">
    <property type="entry name" value="PROTEIN TRICHOME BIREFRINGENCE-LIKE 2"/>
    <property type="match status" value="1"/>
</dbReference>
<dbReference type="GO" id="GO:0005794">
    <property type="term" value="C:Golgi apparatus"/>
    <property type="evidence" value="ECO:0007669"/>
    <property type="project" value="TreeGrafter"/>
</dbReference>
<dbReference type="EMBL" id="CM010718">
    <property type="protein sequence ID" value="RZC59340.1"/>
    <property type="molecule type" value="Genomic_DNA"/>
</dbReference>
<organism evidence="4 5">
    <name type="scientific">Papaver somniferum</name>
    <name type="common">Opium poppy</name>
    <dbReference type="NCBI Taxonomy" id="3469"/>
    <lineage>
        <taxon>Eukaryota</taxon>
        <taxon>Viridiplantae</taxon>
        <taxon>Streptophyta</taxon>
        <taxon>Embryophyta</taxon>
        <taxon>Tracheophyta</taxon>
        <taxon>Spermatophyta</taxon>
        <taxon>Magnoliopsida</taxon>
        <taxon>Ranunculales</taxon>
        <taxon>Papaveraceae</taxon>
        <taxon>Papaveroideae</taxon>
        <taxon>Papaver</taxon>
    </lineage>
</organism>
<evidence type="ECO:0000313" key="4">
    <source>
        <dbReference type="EMBL" id="RZC59340.1"/>
    </source>
</evidence>
<feature type="compositionally biased region" description="Low complexity" evidence="2">
    <location>
        <begin position="47"/>
        <end position="58"/>
    </location>
</feature>
<proteinExistence type="inferred from homology"/>
<dbReference type="InterPro" id="IPR026057">
    <property type="entry name" value="TBL_C"/>
</dbReference>
<dbReference type="Pfam" id="PF13839">
    <property type="entry name" value="PC-Esterase"/>
    <property type="match status" value="1"/>
</dbReference>
<accession>A0A4Y7JH26</accession>
<comment type="similarity">
    <text evidence="1">Belongs to the PC-esterase family. TBL subfamily.</text>
</comment>
<feature type="domain" description="Trichome birefringence-like C-terminal" evidence="3">
    <location>
        <begin position="158"/>
        <end position="289"/>
    </location>
</feature>
<dbReference type="GO" id="GO:0016413">
    <property type="term" value="F:O-acetyltransferase activity"/>
    <property type="evidence" value="ECO:0007669"/>
    <property type="project" value="InterPro"/>
</dbReference>
<evidence type="ECO:0000256" key="1">
    <source>
        <dbReference type="ARBA" id="ARBA00007727"/>
    </source>
</evidence>
<dbReference type="PANTHER" id="PTHR32285">
    <property type="entry name" value="PROTEIN TRICHOME BIREFRINGENCE-LIKE 9-RELATED"/>
    <property type="match status" value="1"/>
</dbReference>
<feature type="region of interest" description="Disordered" evidence="2">
    <location>
        <begin position="47"/>
        <end position="75"/>
    </location>
</feature>
<evidence type="ECO:0000256" key="2">
    <source>
        <dbReference type="SAM" id="MobiDB-lite"/>
    </source>
</evidence>
<keyword evidence="5" id="KW-1185">Reference proteome</keyword>
<sequence length="289" mass="33481">FFLFKCPVLISKPSQMYTSSQENLTCLSRNLSIPRCWQYHTSTRTTYSSSTTRSSTTSLESLQKPKKKSSTRSTISISVPSKLGELRVATINDDNKTTFSGDGDREDFGEKKFCDIFQGRWVRIEDRKPYYRSCPHIERIPFDCYLIMNFFNGIGKQMGDYNCSIVFVWSPFLVGDSATEYRPRMHGSPVAENLRLDLVDKVTSSAYRDADIIVFNSWRWWTNEKTNSGKNYFLEGSRLYPKLGLHKAYRKGLTTWSKWIDENIDPNKTRVVFRGYSASHFIEGRWNTG</sequence>
<dbReference type="Gramene" id="RZC59340">
    <property type="protein sequence ID" value="RZC59340"/>
    <property type="gene ID" value="C5167_006634"/>
</dbReference>
<feature type="non-terminal residue" evidence="4">
    <location>
        <position position="1"/>
    </location>
</feature>
<protein>
    <recommendedName>
        <fullName evidence="3">Trichome birefringence-like C-terminal domain-containing protein</fullName>
    </recommendedName>
</protein>
<name>A0A4Y7JH26_PAPSO</name>
<gene>
    <name evidence="4" type="ORF">C5167_006634</name>
</gene>
<dbReference type="InterPro" id="IPR029962">
    <property type="entry name" value="TBL"/>
</dbReference>